<evidence type="ECO:0000313" key="4">
    <source>
        <dbReference type="Proteomes" id="UP000189370"/>
    </source>
</evidence>
<dbReference type="Pfam" id="PF00534">
    <property type="entry name" value="Glycos_transf_1"/>
    <property type="match status" value="1"/>
</dbReference>
<proteinExistence type="predicted"/>
<dbReference type="AlphaFoldDB" id="A0A1S8AUD4"/>
<evidence type="ECO:0000256" key="1">
    <source>
        <dbReference type="SAM" id="MobiDB-lite"/>
    </source>
</evidence>
<name>A0A1S8AUD4_9EURY</name>
<dbReference type="InterPro" id="IPR001296">
    <property type="entry name" value="Glyco_trans_1"/>
</dbReference>
<dbReference type="Proteomes" id="UP000189370">
    <property type="component" value="Unassembled WGS sequence"/>
</dbReference>
<feature type="domain" description="Glycosyl transferase family 1" evidence="2">
    <location>
        <begin position="200"/>
        <end position="364"/>
    </location>
</feature>
<evidence type="ECO:0000313" key="3">
    <source>
        <dbReference type="EMBL" id="OLZ40423.1"/>
    </source>
</evidence>
<dbReference type="EMBL" id="LWLN01000001">
    <property type="protein sequence ID" value="OLZ40423.1"/>
    <property type="molecule type" value="Genomic_DNA"/>
</dbReference>
<organism evidence="3 4">
    <name type="scientific">Natrinema saccharevitans</name>
    <dbReference type="NCBI Taxonomy" id="301967"/>
    <lineage>
        <taxon>Archaea</taxon>
        <taxon>Methanobacteriati</taxon>
        <taxon>Methanobacteriota</taxon>
        <taxon>Stenosarchaea group</taxon>
        <taxon>Halobacteria</taxon>
        <taxon>Halobacteriales</taxon>
        <taxon>Natrialbaceae</taxon>
        <taxon>Natrinema</taxon>
    </lineage>
</organism>
<feature type="compositionally biased region" description="Low complexity" evidence="1">
    <location>
        <begin position="13"/>
        <end position="32"/>
    </location>
</feature>
<accession>A0A1S8AUD4</accession>
<reference evidence="4" key="1">
    <citation type="submission" date="2016-04" db="EMBL/GenBank/DDBJ databases">
        <authorList>
            <person name="Chen S.-C."/>
            <person name="Lai M.-C."/>
        </authorList>
    </citation>
    <scope>NUCLEOTIDE SEQUENCE [LARGE SCALE GENOMIC DNA]</scope>
    <source>
        <strain evidence="4">AB14</strain>
    </source>
</reference>
<comment type="caution">
    <text evidence="3">The sequence shown here is derived from an EMBL/GenBank/DDBJ whole genome shotgun (WGS) entry which is preliminary data.</text>
</comment>
<dbReference type="OrthoDB" id="131038at2157"/>
<feature type="region of interest" description="Disordered" evidence="1">
    <location>
        <begin position="1"/>
        <end position="37"/>
    </location>
</feature>
<keyword evidence="3" id="KW-0808">Transferase</keyword>
<dbReference type="Gene3D" id="3.40.50.2000">
    <property type="entry name" value="Glycogen Phosphorylase B"/>
    <property type="match status" value="2"/>
</dbReference>
<dbReference type="PANTHER" id="PTHR12526">
    <property type="entry name" value="GLYCOSYLTRANSFERASE"/>
    <property type="match status" value="1"/>
</dbReference>
<gene>
    <name evidence="3" type="ORF">A6E15_05225</name>
</gene>
<dbReference type="STRING" id="301967.A6E15_05225"/>
<evidence type="ECO:0000259" key="2">
    <source>
        <dbReference type="Pfam" id="PF00534"/>
    </source>
</evidence>
<dbReference type="GO" id="GO:0016757">
    <property type="term" value="F:glycosyltransferase activity"/>
    <property type="evidence" value="ECO:0007669"/>
    <property type="project" value="InterPro"/>
</dbReference>
<dbReference type="PANTHER" id="PTHR12526:SF631">
    <property type="entry name" value="BLL6306 PROTEIN"/>
    <property type="match status" value="1"/>
</dbReference>
<sequence>MSRSGASSRPERPGAASGSESAATAAASGEPADGTPAVDDRRVLVVTGLAHKNERHYGPLADVAGETTMVCLDPTGGVESARTVRVPEVGPRIVRVFLLFVLALYEGYRNDYDAVASISLVPYGCYALALKAIYGYPAHLGIIGIDLDHHAEQWYGPVPRWLFRRFDAVSVPGTAHAERLVRFGVPPDRIERLTNAIEVDTYRPPERAVETDYEFVWVGRFSAEKDPLRFVDALAELEAADREFRAVMVGDGPLRSAVVDELAARGLSDRVDCPGWVDEPLEYYHRSETFVLTSERDALPLVMLEAMATGLPAIVPPVGSIPDVVTDGENGLVVSDREPATVAAAMERCLDDPDFRRSLGAAATAVRSDVSLERASEDWRRILATLER</sequence>
<dbReference type="RefSeq" id="WP_076144438.1">
    <property type="nucleotide sequence ID" value="NZ_LWLN01000001.1"/>
</dbReference>
<keyword evidence="4" id="KW-1185">Reference proteome</keyword>
<dbReference type="CDD" id="cd03801">
    <property type="entry name" value="GT4_PimA-like"/>
    <property type="match status" value="1"/>
</dbReference>
<dbReference type="SUPFAM" id="SSF53756">
    <property type="entry name" value="UDP-Glycosyltransferase/glycogen phosphorylase"/>
    <property type="match status" value="1"/>
</dbReference>
<protein>
    <submittedName>
        <fullName evidence="3">Glycosyl transferase family 1</fullName>
    </submittedName>
</protein>